<dbReference type="SUPFAM" id="SSF53850">
    <property type="entry name" value="Periplasmic binding protein-like II"/>
    <property type="match status" value="1"/>
</dbReference>
<comment type="caution">
    <text evidence="3">The sequence shown here is derived from an EMBL/GenBank/DDBJ whole genome shotgun (WGS) entry which is preliminary data.</text>
</comment>
<dbReference type="AlphaFoldDB" id="A0A940N0C6"/>
<feature type="signal peptide" evidence="2">
    <location>
        <begin position="1"/>
        <end position="24"/>
    </location>
</feature>
<feature type="chain" id="PRO_5037335294" evidence="2">
    <location>
        <begin position="25"/>
        <end position="324"/>
    </location>
</feature>
<evidence type="ECO:0000256" key="2">
    <source>
        <dbReference type="SAM" id="SignalP"/>
    </source>
</evidence>
<dbReference type="Gene3D" id="3.40.190.150">
    <property type="entry name" value="Bordetella uptake gene, domain 1"/>
    <property type="match status" value="1"/>
</dbReference>
<keyword evidence="2" id="KW-0732">Signal</keyword>
<evidence type="ECO:0000313" key="3">
    <source>
        <dbReference type="EMBL" id="MBP0495531.1"/>
    </source>
</evidence>
<name>A0A940N0C6_9PROT</name>
<reference evidence="3" key="1">
    <citation type="submission" date="2021-03" db="EMBL/GenBank/DDBJ databases">
        <authorList>
            <person name="So Y."/>
        </authorList>
    </citation>
    <scope>NUCLEOTIDE SEQUENCE</scope>
    <source>
        <strain evidence="3">SG15</strain>
    </source>
</reference>
<sequence>MRPLRRRALLAGPGTIALARGARAAGPWPDGPVRVIVPFAAGGPTDTVARLLARELQSRIGTGFPVENRAGAGGNIGIAAAARAAPDGQTLLVVSNALAINPALYPNAAFDVRRDFVPVTRAVVSPNIIVAGPGKGLRDLAGLIAAAQGRPGGLTYSTPGIGTSPHLTAELLRQRTGAELVHVPYSGAAPAMQALLGGQVDLSFSALPQALPSVQSGALVALAVTGPARWPALPDVPTLAEAGVAGVVVDTFQALLAPAATPPAIVARLHAAAAEALSVPATREALLRQGYEVVADSPADFAAHLDGQLTLWADVVRRGGIRGE</sequence>
<dbReference type="EMBL" id="JAGIZA010000018">
    <property type="protein sequence ID" value="MBP0495531.1"/>
    <property type="molecule type" value="Genomic_DNA"/>
</dbReference>
<dbReference type="Pfam" id="PF03401">
    <property type="entry name" value="TctC"/>
    <property type="match status" value="1"/>
</dbReference>
<keyword evidence="4" id="KW-1185">Reference proteome</keyword>
<organism evidence="3 4">
    <name type="scientific">Roseomonas indoligenes</name>
    <dbReference type="NCBI Taxonomy" id="2820811"/>
    <lineage>
        <taxon>Bacteria</taxon>
        <taxon>Pseudomonadati</taxon>
        <taxon>Pseudomonadota</taxon>
        <taxon>Alphaproteobacteria</taxon>
        <taxon>Acetobacterales</taxon>
        <taxon>Roseomonadaceae</taxon>
        <taxon>Roseomonas</taxon>
    </lineage>
</organism>
<dbReference type="PIRSF" id="PIRSF017082">
    <property type="entry name" value="YflP"/>
    <property type="match status" value="1"/>
</dbReference>
<dbReference type="InterPro" id="IPR042100">
    <property type="entry name" value="Bug_dom1"/>
</dbReference>
<dbReference type="PANTHER" id="PTHR42928">
    <property type="entry name" value="TRICARBOXYLATE-BINDING PROTEIN"/>
    <property type="match status" value="1"/>
</dbReference>
<dbReference type="CDD" id="cd13578">
    <property type="entry name" value="PBP2_Bug27"/>
    <property type="match status" value="1"/>
</dbReference>
<gene>
    <name evidence="3" type="ORF">J5Y10_22285</name>
</gene>
<proteinExistence type="inferred from homology"/>
<accession>A0A940N0C6</accession>
<dbReference type="Gene3D" id="3.40.190.10">
    <property type="entry name" value="Periplasmic binding protein-like II"/>
    <property type="match status" value="1"/>
</dbReference>
<evidence type="ECO:0000313" key="4">
    <source>
        <dbReference type="Proteomes" id="UP000677537"/>
    </source>
</evidence>
<comment type="similarity">
    <text evidence="1">Belongs to the UPF0065 (bug) family.</text>
</comment>
<dbReference type="Proteomes" id="UP000677537">
    <property type="component" value="Unassembled WGS sequence"/>
</dbReference>
<dbReference type="InterPro" id="IPR005064">
    <property type="entry name" value="BUG"/>
</dbReference>
<dbReference type="RefSeq" id="WP_209376327.1">
    <property type="nucleotide sequence ID" value="NZ_JAGIZA010000018.1"/>
</dbReference>
<evidence type="ECO:0000256" key="1">
    <source>
        <dbReference type="ARBA" id="ARBA00006987"/>
    </source>
</evidence>
<protein>
    <submittedName>
        <fullName evidence="3">Tripartite tricarboxylate transporter substrate binding protein</fullName>
    </submittedName>
</protein>
<dbReference type="PANTHER" id="PTHR42928:SF5">
    <property type="entry name" value="BLR1237 PROTEIN"/>
    <property type="match status" value="1"/>
</dbReference>